<sequence>MVKDKDVWLQAYDIGEVDLQLFHFSLCKAKLLDANQRLLLEVTYQTFKDAGIILLELNASRKEEHRMTVTNKCKTQDDLECVNSGSGSKILTWFLTRHSRLKQMIKTANFQGKKLREVELSDKELFYIAVDPTWMMLALVGADKLIKLVDFDDGKTTFIGH</sequence>
<gene>
    <name evidence="2" type="ORF">EZS28_019070</name>
</gene>
<accession>A0A5J4VS13</accession>
<comment type="caution">
    <text evidence="2">The sequence shown here is derived from an EMBL/GenBank/DDBJ whole genome shotgun (WGS) entry which is preliminary data.</text>
</comment>
<reference evidence="2 3" key="1">
    <citation type="submission" date="2019-03" db="EMBL/GenBank/DDBJ databases">
        <title>Single cell metagenomics reveals metabolic interactions within the superorganism composed of flagellate Streblomastix strix and complex community of Bacteroidetes bacteria on its surface.</title>
        <authorList>
            <person name="Treitli S.C."/>
            <person name="Kolisko M."/>
            <person name="Husnik F."/>
            <person name="Keeling P."/>
            <person name="Hampl V."/>
        </authorList>
    </citation>
    <scope>NUCLEOTIDE SEQUENCE [LARGE SCALE GENOMIC DNA]</scope>
    <source>
        <strain evidence="2">ST1C</strain>
    </source>
</reference>
<dbReference type="Pfam" id="PF00109">
    <property type="entry name" value="ketoacyl-synt"/>
    <property type="match status" value="1"/>
</dbReference>
<dbReference type="InterPro" id="IPR016039">
    <property type="entry name" value="Thiolase-like"/>
</dbReference>
<dbReference type="InterPro" id="IPR014030">
    <property type="entry name" value="Ketoacyl_synth_N"/>
</dbReference>
<dbReference type="AlphaFoldDB" id="A0A5J4VS13"/>
<dbReference type="Proteomes" id="UP000324800">
    <property type="component" value="Unassembled WGS sequence"/>
</dbReference>
<protein>
    <recommendedName>
        <fullName evidence="1">Beta-ketoacyl synthase-like N-terminal domain-containing protein</fullName>
    </recommendedName>
</protein>
<dbReference type="GO" id="GO:0016746">
    <property type="term" value="F:acyltransferase activity"/>
    <property type="evidence" value="ECO:0007669"/>
    <property type="project" value="InterPro"/>
</dbReference>
<evidence type="ECO:0000313" key="2">
    <source>
        <dbReference type="EMBL" id="KAA6385404.1"/>
    </source>
</evidence>
<feature type="domain" description="Beta-ketoacyl synthase-like N-terminal" evidence="1">
    <location>
        <begin position="13"/>
        <end position="61"/>
    </location>
</feature>
<organism evidence="2 3">
    <name type="scientific">Streblomastix strix</name>
    <dbReference type="NCBI Taxonomy" id="222440"/>
    <lineage>
        <taxon>Eukaryota</taxon>
        <taxon>Metamonada</taxon>
        <taxon>Preaxostyla</taxon>
        <taxon>Oxymonadida</taxon>
        <taxon>Streblomastigidae</taxon>
        <taxon>Streblomastix</taxon>
    </lineage>
</organism>
<evidence type="ECO:0000313" key="3">
    <source>
        <dbReference type="Proteomes" id="UP000324800"/>
    </source>
</evidence>
<proteinExistence type="predicted"/>
<name>A0A5J4VS13_9EUKA</name>
<evidence type="ECO:0000259" key="1">
    <source>
        <dbReference type="Pfam" id="PF00109"/>
    </source>
</evidence>
<dbReference type="Gene3D" id="3.40.47.10">
    <property type="match status" value="1"/>
</dbReference>
<dbReference type="EMBL" id="SNRW01005281">
    <property type="protein sequence ID" value="KAA6385404.1"/>
    <property type="molecule type" value="Genomic_DNA"/>
</dbReference>